<keyword evidence="3" id="KW-0812">Transmembrane</keyword>
<evidence type="ECO:0000256" key="2">
    <source>
        <dbReference type="SAM" id="MobiDB-lite"/>
    </source>
</evidence>
<reference evidence="4 5" key="1">
    <citation type="submission" date="2018-06" db="EMBL/GenBank/DDBJ databases">
        <title>Genomic Encyclopedia of Archaeal and Bacterial Type Strains, Phase II (KMG-II): from individual species to whole genera.</title>
        <authorList>
            <person name="Goeker M."/>
        </authorList>
    </citation>
    <scope>NUCLEOTIDE SEQUENCE [LARGE SCALE GENOMIC DNA]</scope>
    <source>
        <strain evidence="4 5">DSM 6779</strain>
    </source>
</reference>
<dbReference type="Proteomes" id="UP000249239">
    <property type="component" value="Unassembled WGS sequence"/>
</dbReference>
<keyword evidence="1" id="KW-0175">Coiled coil</keyword>
<accession>A0A2W7P1H4</accession>
<feature type="coiled-coil region" evidence="1">
    <location>
        <begin position="73"/>
        <end position="100"/>
    </location>
</feature>
<sequence>MITERKYRILLWAVIVLAVTNLTTIGTLVWMRYRPDLPRDERPMYNQNTPRGGWFMNALELNDEQQASFQHHSRQFRENARQLAEEMNTLRQQMMQEMVAPTPDTVQLNKLSEQIGRNHARLKQMTWKYFSNLRSSCPSDQLPALENEFHRFMKHEGEGGRHGKNRRQHNRQPQNQ</sequence>
<keyword evidence="5" id="KW-1185">Reference proteome</keyword>
<dbReference type="Pfam" id="PF13801">
    <property type="entry name" value="Metal_resist"/>
    <property type="match status" value="1"/>
</dbReference>
<dbReference type="Gene3D" id="1.20.120.1490">
    <property type="match status" value="1"/>
</dbReference>
<protein>
    <submittedName>
        <fullName evidence="4">Heavy-metal resistance protein</fullName>
    </submittedName>
</protein>
<feature type="transmembrane region" description="Helical" evidence="3">
    <location>
        <begin position="9"/>
        <end position="33"/>
    </location>
</feature>
<evidence type="ECO:0000313" key="4">
    <source>
        <dbReference type="EMBL" id="PZX19276.1"/>
    </source>
</evidence>
<dbReference type="InterPro" id="IPR025961">
    <property type="entry name" value="Metal_resist"/>
</dbReference>
<organism evidence="4 5">
    <name type="scientific">Breznakibacter xylanolyticus</name>
    <dbReference type="NCBI Taxonomy" id="990"/>
    <lineage>
        <taxon>Bacteria</taxon>
        <taxon>Pseudomonadati</taxon>
        <taxon>Bacteroidota</taxon>
        <taxon>Bacteroidia</taxon>
        <taxon>Marinilabiliales</taxon>
        <taxon>Marinilabiliaceae</taxon>
        <taxon>Breznakibacter</taxon>
    </lineage>
</organism>
<evidence type="ECO:0000256" key="1">
    <source>
        <dbReference type="SAM" id="Coils"/>
    </source>
</evidence>
<dbReference type="AlphaFoldDB" id="A0A2W7P1H4"/>
<gene>
    <name evidence="4" type="ORF">LX69_00945</name>
</gene>
<proteinExistence type="predicted"/>
<name>A0A2W7P1H4_9BACT</name>
<dbReference type="OrthoDB" id="792900at2"/>
<feature type="region of interest" description="Disordered" evidence="2">
    <location>
        <begin position="155"/>
        <end position="176"/>
    </location>
</feature>
<keyword evidence="3" id="KW-0472">Membrane</keyword>
<dbReference type="RefSeq" id="WP_111444654.1">
    <property type="nucleotide sequence ID" value="NZ_QKZK01000005.1"/>
</dbReference>
<keyword evidence="3" id="KW-1133">Transmembrane helix</keyword>
<dbReference type="EMBL" id="QKZK01000005">
    <property type="protein sequence ID" value="PZX19276.1"/>
    <property type="molecule type" value="Genomic_DNA"/>
</dbReference>
<comment type="caution">
    <text evidence="4">The sequence shown here is derived from an EMBL/GenBank/DDBJ whole genome shotgun (WGS) entry which is preliminary data.</text>
</comment>
<evidence type="ECO:0000256" key="3">
    <source>
        <dbReference type="SAM" id="Phobius"/>
    </source>
</evidence>
<evidence type="ECO:0000313" key="5">
    <source>
        <dbReference type="Proteomes" id="UP000249239"/>
    </source>
</evidence>